<dbReference type="GO" id="GO:0009055">
    <property type="term" value="F:electron transfer activity"/>
    <property type="evidence" value="ECO:0007669"/>
    <property type="project" value="InterPro"/>
</dbReference>
<dbReference type="GO" id="GO:0016491">
    <property type="term" value="F:oxidoreductase activity"/>
    <property type="evidence" value="ECO:0007669"/>
    <property type="project" value="InterPro"/>
</dbReference>
<dbReference type="OrthoDB" id="1808577at2"/>
<dbReference type="RefSeq" id="WP_106587997.1">
    <property type="nucleotide sequence ID" value="NZ_PYAV01000004.1"/>
</dbReference>
<evidence type="ECO:0000256" key="4">
    <source>
        <dbReference type="ARBA" id="ARBA00022982"/>
    </source>
</evidence>
<dbReference type="EMBL" id="PYAV01000004">
    <property type="protein sequence ID" value="PSL48427.1"/>
    <property type="molecule type" value="Genomic_DNA"/>
</dbReference>
<comment type="subcellular location">
    <subcellularLocation>
        <location evidence="1">Membrane</location>
        <topology evidence="1">Multi-pass membrane protein</topology>
    </subcellularLocation>
</comment>
<feature type="transmembrane region" description="Helical" evidence="7">
    <location>
        <begin position="376"/>
        <end position="406"/>
    </location>
</feature>
<evidence type="ECO:0000256" key="6">
    <source>
        <dbReference type="ARBA" id="ARBA00023136"/>
    </source>
</evidence>
<gene>
    <name evidence="9" type="ORF">B0H94_10427</name>
</gene>
<sequence>MLEWILAGAWVLAAWFFEGFYSTDVWLPAAPWWFGLVLLFLTYHLMKGRVRQIAPGLVLFVVPSAYMLTLLNGVESVHSTLTSAMTWTMTASVVLLFWLGTLDRPPKRYLLAILDTVAGVILASSVISALINAEHWYGTVTGEGAYAGFLGYPNAAATVYLSLILYYSIRAGRLAPLFLASAAALLSMTDSFAALGILLVVLAVLMIQHKSTALQQAAQHSLPLTLTALLAGLLPPFAAFVTTLMLGVLHIIFPLADHFLLYQRHARTLGMSLLLLLSAGGVAAFVSGAGATMVDRAIYWRDALTETAGTLPLGRGGDAWQTMMYRAQSSPYISHELHSSLVTWAIELGLPLAALFTAGIALIIRRIHTFWALPALGILLHSLVDFTLAFPLIVVLTAVFMMLAAYDLKAESRGTPGPVIGGVAAALMMLTAGFGTYQLQQAEQHMPAQPEAALEAYPWHTGALLTQQNYERLLEVIPYHAAARFQLGVEKIEAGDEETGEAHIRQAITQDPFDRAKYEVWGELINRDEAHARYEKQLDAWKAEPVQLNDQRGFVED</sequence>
<organism evidence="9 10">
    <name type="scientific">Salsuginibacillus halophilus</name>
    <dbReference type="NCBI Taxonomy" id="517424"/>
    <lineage>
        <taxon>Bacteria</taxon>
        <taxon>Bacillati</taxon>
        <taxon>Bacillota</taxon>
        <taxon>Bacilli</taxon>
        <taxon>Bacillales</taxon>
        <taxon>Bacillaceae</taxon>
        <taxon>Salsuginibacillus</taxon>
    </lineage>
</organism>
<keyword evidence="10" id="KW-1185">Reference proteome</keyword>
<keyword evidence="4" id="KW-0249">Electron transport</keyword>
<keyword evidence="5 7" id="KW-1133">Transmembrane helix</keyword>
<evidence type="ECO:0000256" key="3">
    <source>
        <dbReference type="ARBA" id="ARBA00022692"/>
    </source>
</evidence>
<proteinExistence type="predicted"/>
<dbReference type="InterPro" id="IPR005798">
    <property type="entry name" value="Cyt_b/b6_C"/>
</dbReference>
<protein>
    <recommendedName>
        <fullName evidence="8">Cytochrome b/b6 C-terminal region profile domain-containing protein</fullName>
    </recommendedName>
</protein>
<dbReference type="AlphaFoldDB" id="A0A2P8HQD9"/>
<evidence type="ECO:0000256" key="5">
    <source>
        <dbReference type="ARBA" id="ARBA00022989"/>
    </source>
</evidence>
<accession>A0A2P8HQD9</accession>
<keyword evidence="2" id="KW-0813">Transport</keyword>
<feature type="transmembrane region" description="Helical" evidence="7">
    <location>
        <begin position="273"/>
        <end position="294"/>
    </location>
</feature>
<feature type="transmembrane region" description="Helical" evidence="7">
    <location>
        <begin position="84"/>
        <end position="102"/>
    </location>
</feature>
<keyword evidence="6 7" id="KW-0472">Membrane</keyword>
<evidence type="ECO:0000256" key="7">
    <source>
        <dbReference type="SAM" id="Phobius"/>
    </source>
</evidence>
<feature type="transmembrane region" description="Helical" evidence="7">
    <location>
        <begin position="53"/>
        <end position="72"/>
    </location>
</feature>
<feature type="transmembrane region" description="Helical" evidence="7">
    <location>
        <begin position="145"/>
        <end position="167"/>
    </location>
</feature>
<comment type="caution">
    <text evidence="9">The sequence shown here is derived from an EMBL/GenBank/DDBJ whole genome shotgun (WGS) entry which is preliminary data.</text>
</comment>
<feature type="transmembrane region" description="Helical" evidence="7">
    <location>
        <begin position="174"/>
        <end position="207"/>
    </location>
</feature>
<feature type="domain" description="Cytochrome b/b6 C-terminal region profile" evidence="8">
    <location>
        <begin position="1"/>
        <end position="141"/>
    </location>
</feature>
<evidence type="ECO:0000313" key="10">
    <source>
        <dbReference type="Proteomes" id="UP000242310"/>
    </source>
</evidence>
<feature type="transmembrane region" description="Helical" evidence="7">
    <location>
        <begin position="418"/>
        <end position="437"/>
    </location>
</feature>
<dbReference type="Proteomes" id="UP000242310">
    <property type="component" value="Unassembled WGS sequence"/>
</dbReference>
<evidence type="ECO:0000256" key="2">
    <source>
        <dbReference type="ARBA" id="ARBA00022448"/>
    </source>
</evidence>
<evidence type="ECO:0000256" key="1">
    <source>
        <dbReference type="ARBA" id="ARBA00004141"/>
    </source>
</evidence>
<feature type="transmembrane region" description="Helical" evidence="7">
    <location>
        <begin position="29"/>
        <end position="46"/>
    </location>
</feature>
<dbReference type="PROSITE" id="PS51003">
    <property type="entry name" value="CYTB_CTER"/>
    <property type="match status" value="1"/>
</dbReference>
<dbReference type="GO" id="GO:0016020">
    <property type="term" value="C:membrane"/>
    <property type="evidence" value="ECO:0007669"/>
    <property type="project" value="UniProtKB-SubCell"/>
</dbReference>
<feature type="transmembrane region" description="Helical" evidence="7">
    <location>
        <begin position="109"/>
        <end position="133"/>
    </location>
</feature>
<keyword evidence="3 7" id="KW-0812">Transmembrane</keyword>
<evidence type="ECO:0000313" key="9">
    <source>
        <dbReference type="EMBL" id="PSL48427.1"/>
    </source>
</evidence>
<feature type="transmembrane region" description="Helical" evidence="7">
    <location>
        <begin position="227"/>
        <end position="253"/>
    </location>
</feature>
<name>A0A2P8HQD9_9BACI</name>
<feature type="transmembrane region" description="Helical" evidence="7">
    <location>
        <begin position="341"/>
        <end position="364"/>
    </location>
</feature>
<reference evidence="9 10" key="1">
    <citation type="submission" date="2018-03" db="EMBL/GenBank/DDBJ databases">
        <title>Genomic Encyclopedia of Type Strains, Phase III (KMG-III): the genomes of soil and plant-associated and newly described type strains.</title>
        <authorList>
            <person name="Whitman W."/>
        </authorList>
    </citation>
    <scope>NUCLEOTIDE SEQUENCE [LARGE SCALE GENOMIC DNA]</scope>
    <source>
        <strain evidence="9 10">CGMCC 1.07653</strain>
    </source>
</reference>
<evidence type="ECO:0000259" key="8">
    <source>
        <dbReference type="PROSITE" id="PS51003"/>
    </source>
</evidence>